<evidence type="ECO:0000256" key="7">
    <source>
        <dbReference type="ARBA" id="ARBA00023136"/>
    </source>
</evidence>
<keyword evidence="9" id="KW-0325">Glycoprotein</keyword>
<dbReference type="Gene3D" id="3.40.50.2300">
    <property type="match status" value="1"/>
</dbReference>
<keyword evidence="7 12" id="KW-0472">Membrane</keyword>
<keyword evidence="10" id="KW-1071">Ligand-gated ion channel</keyword>
<reference evidence="15" key="1">
    <citation type="submission" date="2025-08" db="UniProtKB">
        <authorList>
            <consortium name="RefSeq"/>
        </authorList>
    </citation>
    <scope>IDENTIFICATION</scope>
    <source>
        <tissue evidence="15">Whole insect</tissue>
    </source>
</reference>
<evidence type="ECO:0000256" key="5">
    <source>
        <dbReference type="ARBA" id="ARBA00022989"/>
    </source>
</evidence>
<feature type="domain" description="Ionotropic glutamate receptor C-terminal" evidence="13">
    <location>
        <begin position="178"/>
        <end position="362"/>
    </location>
</feature>
<accession>A0A6P7GW10</accession>
<protein>
    <submittedName>
        <fullName evidence="15">Glutamate receptor ionotropic, kainate 2-like</fullName>
    </submittedName>
</protein>
<evidence type="ECO:0000256" key="6">
    <source>
        <dbReference type="ARBA" id="ARBA00023065"/>
    </source>
</evidence>
<evidence type="ECO:0000256" key="9">
    <source>
        <dbReference type="ARBA" id="ARBA00023180"/>
    </source>
</evidence>
<dbReference type="GO" id="GO:0015276">
    <property type="term" value="F:ligand-gated monoatomic ion channel activity"/>
    <property type="evidence" value="ECO:0007669"/>
    <property type="project" value="InterPro"/>
</dbReference>
<evidence type="ECO:0000256" key="10">
    <source>
        <dbReference type="ARBA" id="ARBA00023286"/>
    </source>
</evidence>
<dbReference type="RefSeq" id="XP_028148015.1">
    <property type="nucleotide sequence ID" value="XM_028292214.1"/>
</dbReference>
<dbReference type="Gene3D" id="3.40.190.10">
    <property type="entry name" value="Periplasmic binding protein-like II"/>
    <property type="match status" value="1"/>
</dbReference>
<evidence type="ECO:0000256" key="1">
    <source>
        <dbReference type="ARBA" id="ARBA00004141"/>
    </source>
</evidence>
<evidence type="ECO:0000256" key="2">
    <source>
        <dbReference type="ARBA" id="ARBA00008685"/>
    </source>
</evidence>
<dbReference type="Pfam" id="PF00060">
    <property type="entry name" value="Lig_chan"/>
    <property type="match status" value="1"/>
</dbReference>
<keyword evidence="3" id="KW-0813">Transport</keyword>
<dbReference type="Pfam" id="PF10613">
    <property type="entry name" value="Lig_chan-Glu_bd"/>
    <property type="match status" value="1"/>
</dbReference>
<dbReference type="InterPro" id="IPR019594">
    <property type="entry name" value="Glu/Gly-bd"/>
</dbReference>
<feature type="domain" description="Ionotropic glutamate receptor L-glutamate and glycine-binding" evidence="14">
    <location>
        <begin position="185"/>
        <end position="253"/>
    </location>
</feature>
<organism evidence="15">
    <name type="scientific">Diabrotica virgifera virgifera</name>
    <name type="common">western corn rootworm</name>
    <dbReference type="NCBI Taxonomy" id="50390"/>
    <lineage>
        <taxon>Eukaryota</taxon>
        <taxon>Metazoa</taxon>
        <taxon>Ecdysozoa</taxon>
        <taxon>Arthropoda</taxon>
        <taxon>Hexapoda</taxon>
        <taxon>Insecta</taxon>
        <taxon>Pterygota</taxon>
        <taxon>Neoptera</taxon>
        <taxon>Endopterygota</taxon>
        <taxon>Coleoptera</taxon>
        <taxon>Polyphaga</taxon>
        <taxon>Cucujiformia</taxon>
        <taxon>Chrysomeloidea</taxon>
        <taxon>Chrysomelidae</taxon>
        <taxon>Galerucinae</taxon>
        <taxon>Diabroticina</taxon>
        <taxon>Diabroticites</taxon>
        <taxon>Diabrotica</taxon>
    </lineage>
</organism>
<evidence type="ECO:0000256" key="12">
    <source>
        <dbReference type="SAM" id="Phobius"/>
    </source>
</evidence>
<evidence type="ECO:0000256" key="11">
    <source>
        <dbReference type="ARBA" id="ARBA00023303"/>
    </source>
</evidence>
<dbReference type="FunFam" id="3.40.190.10:FF:000178">
    <property type="entry name" value="Glutamate receptor subunit"/>
    <property type="match status" value="1"/>
</dbReference>
<evidence type="ECO:0000256" key="4">
    <source>
        <dbReference type="ARBA" id="ARBA00022692"/>
    </source>
</evidence>
<dbReference type="InterPro" id="IPR001320">
    <property type="entry name" value="Iontro_rcpt_C"/>
</dbReference>
<sequence>MTNLDAHTEDLTPYMYSDAILTGVHLTKQNDEMSSRVSKELCHLYNVTFKLECGTPELDIETALILDSVSVFLQTLKALEVTQGQYLSCDNTDGWVYGLNIINTLQMGSYEGITGIIEFGQDRFRNAFELSIYQIRGAMLERGTWNTTVGLSEDVVLEFEDDEEEQEGLELEDRNVNVLITLTKPYAQLKEQKEGTHRLSGNDRYEGYAIDLIEEISKILGFQYTFNVRNDNQHGHFDSLSGKWTGMIADVIDGRADLAISDLTINKERVEPVEFTQPFMSVGISLLFRKANEVPPSFFYFAQPFAIKFWQILAISYVIIVCSLFLIGRLSPSEWQRAETCRESKKYLENDLTFLNSLWFVSSGVFRQATNVKVK</sequence>
<evidence type="ECO:0000259" key="13">
    <source>
        <dbReference type="SMART" id="SM00079"/>
    </source>
</evidence>
<keyword evidence="8" id="KW-0675">Receptor</keyword>
<dbReference type="InterPro" id="IPR015683">
    <property type="entry name" value="Ionotropic_Glu_rcpt"/>
</dbReference>
<name>A0A6P7GW10_DIAVI</name>
<dbReference type="SUPFAM" id="SSF53850">
    <property type="entry name" value="Periplasmic binding protein-like II"/>
    <property type="match status" value="1"/>
</dbReference>
<dbReference type="GO" id="GO:0016020">
    <property type="term" value="C:membrane"/>
    <property type="evidence" value="ECO:0007669"/>
    <property type="project" value="UniProtKB-SubCell"/>
</dbReference>
<proteinExistence type="inferred from homology"/>
<keyword evidence="4 12" id="KW-0812">Transmembrane</keyword>
<comment type="subcellular location">
    <subcellularLocation>
        <location evidence="1">Membrane</location>
        <topology evidence="1">Multi-pass membrane protein</topology>
    </subcellularLocation>
</comment>
<feature type="transmembrane region" description="Helical" evidence="12">
    <location>
        <begin position="309"/>
        <end position="327"/>
    </location>
</feature>
<dbReference type="SMART" id="SM00918">
    <property type="entry name" value="Lig_chan-Glu_bd"/>
    <property type="match status" value="1"/>
</dbReference>
<dbReference type="AlphaFoldDB" id="A0A6P7GW10"/>
<comment type="similarity">
    <text evidence="2">Belongs to the glutamate-gated ion channel (TC 1.A.10.1) family.</text>
</comment>
<evidence type="ECO:0000256" key="3">
    <source>
        <dbReference type="ARBA" id="ARBA00022448"/>
    </source>
</evidence>
<evidence type="ECO:0000256" key="8">
    <source>
        <dbReference type="ARBA" id="ARBA00023170"/>
    </source>
</evidence>
<dbReference type="InParanoid" id="A0A6P7GW10"/>
<keyword evidence="6" id="KW-0406">Ion transport</keyword>
<evidence type="ECO:0000259" key="14">
    <source>
        <dbReference type="SMART" id="SM00918"/>
    </source>
</evidence>
<dbReference type="Gene3D" id="1.10.287.70">
    <property type="match status" value="1"/>
</dbReference>
<dbReference type="SUPFAM" id="SSF53822">
    <property type="entry name" value="Periplasmic binding protein-like I"/>
    <property type="match status" value="1"/>
</dbReference>
<gene>
    <name evidence="15" type="primary">LOC114341414</name>
</gene>
<keyword evidence="5 12" id="KW-1133">Transmembrane helix</keyword>
<keyword evidence="11" id="KW-0407">Ion channel</keyword>
<dbReference type="InterPro" id="IPR028082">
    <property type="entry name" value="Peripla_BP_I"/>
</dbReference>
<dbReference type="PANTHER" id="PTHR18966">
    <property type="entry name" value="IONOTROPIC GLUTAMATE RECEPTOR"/>
    <property type="match status" value="1"/>
</dbReference>
<evidence type="ECO:0000313" key="15">
    <source>
        <dbReference type="RefSeq" id="XP_028148015.1"/>
    </source>
</evidence>
<dbReference type="SMART" id="SM00079">
    <property type="entry name" value="PBPe"/>
    <property type="match status" value="1"/>
</dbReference>